<dbReference type="EMBL" id="JBCITM010000006">
    <property type="protein sequence ID" value="MEN1760410.1"/>
    <property type="molecule type" value="Genomic_DNA"/>
</dbReference>
<evidence type="ECO:0000313" key="2">
    <source>
        <dbReference type="Proteomes" id="UP001407405"/>
    </source>
</evidence>
<dbReference type="RefSeq" id="WP_343185730.1">
    <property type="nucleotide sequence ID" value="NZ_JBCITM010000006.1"/>
</dbReference>
<protein>
    <submittedName>
        <fullName evidence="1">Uncharacterized protein</fullName>
    </submittedName>
</protein>
<sequence>MGTNRKQHYCGEYKQSAVNYVMTSSKSIEEAAKDLKIAKYILSKGAFQVRWGRR</sequence>
<proteinExistence type="predicted"/>
<comment type="caution">
    <text evidence="1">The sequence shown here is derived from an EMBL/GenBank/DDBJ whole genome shotgun (WGS) entry which is preliminary data.</text>
</comment>
<accession>A0ABU9VTB0</accession>
<dbReference type="Proteomes" id="UP001407405">
    <property type="component" value="Unassembled WGS sequence"/>
</dbReference>
<reference evidence="1 2" key="1">
    <citation type="submission" date="2024-04" db="EMBL/GenBank/DDBJ databases">
        <title>Genome sequencing and metabolic network reconstruction of aminoacids and betaine degradation by Anoxynatronum sibiricum.</title>
        <authorList>
            <person name="Detkova E.N."/>
            <person name="Boltjanskaja Y.V."/>
            <person name="Mardanov A.V."/>
            <person name="Kevbrin V."/>
        </authorList>
    </citation>
    <scope>NUCLEOTIDE SEQUENCE [LARGE SCALE GENOMIC DNA]</scope>
    <source>
        <strain evidence="1 2">Z-7981</strain>
    </source>
</reference>
<gene>
    <name evidence="1" type="ORF">AAIG11_07995</name>
</gene>
<evidence type="ECO:0000313" key="1">
    <source>
        <dbReference type="EMBL" id="MEN1760410.1"/>
    </source>
</evidence>
<keyword evidence="2" id="KW-1185">Reference proteome</keyword>
<organism evidence="1 2">
    <name type="scientific">Anoxynatronum sibiricum</name>
    <dbReference type="NCBI Taxonomy" id="210623"/>
    <lineage>
        <taxon>Bacteria</taxon>
        <taxon>Bacillati</taxon>
        <taxon>Bacillota</taxon>
        <taxon>Clostridia</taxon>
        <taxon>Eubacteriales</taxon>
        <taxon>Clostridiaceae</taxon>
        <taxon>Anoxynatronum</taxon>
    </lineage>
</organism>
<name>A0ABU9VTB0_9CLOT</name>